<dbReference type="InterPro" id="IPR014284">
    <property type="entry name" value="RNA_pol_sigma-70_dom"/>
</dbReference>
<keyword evidence="5" id="KW-0804">Transcription</keyword>
<organism evidence="8 9">
    <name type="scientific">Nocardioides marinquilinus</name>
    <dbReference type="NCBI Taxonomy" id="1210400"/>
    <lineage>
        <taxon>Bacteria</taxon>
        <taxon>Bacillati</taxon>
        <taxon>Actinomycetota</taxon>
        <taxon>Actinomycetes</taxon>
        <taxon>Propionibacteriales</taxon>
        <taxon>Nocardioidaceae</taxon>
        <taxon>Nocardioides</taxon>
    </lineage>
</organism>
<dbReference type="NCBIfam" id="TIGR02937">
    <property type="entry name" value="sigma70-ECF"/>
    <property type="match status" value="1"/>
</dbReference>
<dbReference type="Pfam" id="PF22029">
    <property type="entry name" value="PhyR_sigma2"/>
    <property type="match status" value="1"/>
</dbReference>
<dbReference type="InterPro" id="IPR013325">
    <property type="entry name" value="RNA_pol_sigma_r2"/>
</dbReference>
<dbReference type="Gene3D" id="1.10.10.10">
    <property type="entry name" value="Winged helix-like DNA-binding domain superfamily/Winged helix DNA-binding domain"/>
    <property type="match status" value="1"/>
</dbReference>
<dbReference type="PANTHER" id="PTHR43133:SF50">
    <property type="entry name" value="ECF RNA POLYMERASE SIGMA FACTOR SIGM"/>
    <property type="match status" value="1"/>
</dbReference>
<evidence type="ECO:0000256" key="1">
    <source>
        <dbReference type="ARBA" id="ARBA00010641"/>
    </source>
</evidence>
<evidence type="ECO:0000313" key="9">
    <source>
        <dbReference type="Proteomes" id="UP001500221"/>
    </source>
</evidence>
<evidence type="ECO:0000256" key="3">
    <source>
        <dbReference type="ARBA" id="ARBA00023082"/>
    </source>
</evidence>
<evidence type="ECO:0000256" key="2">
    <source>
        <dbReference type="ARBA" id="ARBA00023015"/>
    </source>
</evidence>
<dbReference type="InterPro" id="IPR039425">
    <property type="entry name" value="RNA_pol_sigma-70-like"/>
</dbReference>
<dbReference type="InterPro" id="IPR036388">
    <property type="entry name" value="WH-like_DNA-bd_sf"/>
</dbReference>
<dbReference type="CDD" id="cd06171">
    <property type="entry name" value="Sigma70_r4"/>
    <property type="match status" value="1"/>
</dbReference>
<evidence type="ECO:0000313" key="8">
    <source>
        <dbReference type="EMBL" id="GAA5148750.1"/>
    </source>
</evidence>
<dbReference type="SUPFAM" id="SSF88659">
    <property type="entry name" value="Sigma3 and sigma4 domains of RNA polymerase sigma factors"/>
    <property type="match status" value="1"/>
</dbReference>
<protein>
    <submittedName>
        <fullName evidence="8">SigE family RNA polymerase sigma factor</fullName>
    </submittedName>
</protein>
<evidence type="ECO:0000256" key="5">
    <source>
        <dbReference type="ARBA" id="ARBA00023163"/>
    </source>
</evidence>
<name>A0ABP9PLT0_9ACTN</name>
<evidence type="ECO:0000259" key="6">
    <source>
        <dbReference type="Pfam" id="PF08281"/>
    </source>
</evidence>
<dbReference type="InterPro" id="IPR013249">
    <property type="entry name" value="RNA_pol_sigma70_r4_t2"/>
</dbReference>
<evidence type="ECO:0000259" key="7">
    <source>
        <dbReference type="Pfam" id="PF22029"/>
    </source>
</evidence>
<dbReference type="PANTHER" id="PTHR43133">
    <property type="entry name" value="RNA POLYMERASE ECF-TYPE SIGMA FACTO"/>
    <property type="match status" value="1"/>
</dbReference>
<keyword evidence="9" id="KW-1185">Reference proteome</keyword>
<dbReference type="Pfam" id="PF08281">
    <property type="entry name" value="Sigma70_r4_2"/>
    <property type="match status" value="1"/>
</dbReference>
<sequence>MTELPRRRRGVEHADFESWAASRLASLTRFAYLVTGSQHAADDAVQTALASACARWGRVSRTDDPDVYVRRMVVNAHVSAWRRGARRETSVAEVRLEGSGGDLAEGVARDDAVWRVCAALPPQQRAAVVLRFYEDLDYAEIARVLDVTEATVRSHVHRGLTAMRRALTDDGEEQA</sequence>
<dbReference type="Gene3D" id="1.10.1740.10">
    <property type="match status" value="1"/>
</dbReference>
<keyword evidence="2" id="KW-0805">Transcription regulation</keyword>
<keyword evidence="3" id="KW-0731">Sigma factor</keyword>
<comment type="caution">
    <text evidence="8">The sequence shown here is derived from an EMBL/GenBank/DDBJ whole genome shotgun (WGS) entry which is preliminary data.</text>
</comment>
<reference evidence="9" key="1">
    <citation type="journal article" date="2019" name="Int. J. Syst. Evol. Microbiol.">
        <title>The Global Catalogue of Microorganisms (GCM) 10K type strain sequencing project: providing services to taxonomists for standard genome sequencing and annotation.</title>
        <authorList>
            <consortium name="The Broad Institute Genomics Platform"/>
            <consortium name="The Broad Institute Genome Sequencing Center for Infectious Disease"/>
            <person name="Wu L."/>
            <person name="Ma J."/>
        </authorList>
    </citation>
    <scope>NUCLEOTIDE SEQUENCE [LARGE SCALE GENOMIC DNA]</scope>
    <source>
        <strain evidence="9">JCM 18459</strain>
    </source>
</reference>
<dbReference type="InterPro" id="IPR014325">
    <property type="entry name" value="RNA_pol_sigma-E_actinobac"/>
</dbReference>
<accession>A0ABP9PLT0</accession>
<dbReference type="SUPFAM" id="SSF88946">
    <property type="entry name" value="Sigma2 domain of RNA polymerase sigma factors"/>
    <property type="match status" value="1"/>
</dbReference>
<evidence type="ECO:0000256" key="4">
    <source>
        <dbReference type="ARBA" id="ARBA00023125"/>
    </source>
</evidence>
<gene>
    <name evidence="8" type="ORF">GCM10023340_23030</name>
</gene>
<dbReference type="EMBL" id="BAABKG010000003">
    <property type="protein sequence ID" value="GAA5148750.1"/>
    <property type="molecule type" value="Genomic_DNA"/>
</dbReference>
<feature type="domain" description="PhyR sigma2" evidence="7">
    <location>
        <begin position="22"/>
        <end position="65"/>
    </location>
</feature>
<comment type="similarity">
    <text evidence="1">Belongs to the sigma-70 factor family. ECF subfamily.</text>
</comment>
<dbReference type="Proteomes" id="UP001500221">
    <property type="component" value="Unassembled WGS sequence"/>
</dbReference>
<dbReference type="InterPro" id="IPR053866">
    <property type="entry name" value="PhyR_sigma2"/>
</dbReference>
<dbReference type="NCBIfam" id="TIGR02983">
    <property type="entry name" value="SigE-fam_strep"/>
    <property type="match status" value="1"/>
</dbReference>
<dbReference type="InterPro" id="IPR013324">
    <property type="entry name" value="RNA_pol_sigma_r3/r4-like"/>
</dbReference>
<feature type="domain" description="RNA polymerase sigma factor 70 region 4 type 2" evidence="6">
    <location>
        <begin position="112"/>
        <end position="163"/>
    </location>
</feature>
<keyword evidence="4" id="KW-0238">DNA-binding</keyword>
<dbReference type="RefSeq" id="WP_345458463.1">
    <property type="nucleotide sequence ID" value="NZ_BAABKG010000003.1"/>
</dbReference>
<proteinExistence type="inferred from homology"/>